<keyword evidence="2" id="KW-0964">Secreted</keyword>
<evidence type="ECO:0000259" key="13">
    <source>
        <dbReference type="PROSITE" id="PS50835"/>
    </source>
</evidence>
<evidence type="ECO:0000256" key="5">
    <source>
        <dbReference type="ARBA" id="ARBA00022737"/>
    </source>
</evidence>
<comment type="subcellular location">
    <subcellularLocation>
        <location evidence="1">Secreted</location>
    </subcellularLocation>
</comment>
<evidence type="ECO:0000259" key="14">
    <source>
        <dbReference type="PROSITE" id="PS50923"/>
    </source>
</evidence>
<dbReference type="InterPro" id="IPR007110">
    <property type="entry name" value="Ig-like_dom"/>
</dbReference>
<evidence type="ECO:0000259" key="12">
    <source>
        <dbReference type="PROSITE" id="PS50825"/>
    </source>
</evidence>
<dbReference type="Gene3D" id="2.60.40.10">
    <property type="entry name" value="Immunoglobulins"/>
    <property type="match status" value="1"/>
</dbReference>
<feature type="domain" description="HYR" evidence="12">
    <location>
        <begin position="499"/>
        <end position="578"/>
    </location>
</feature>
<keyword evidence="5" id="KW-0677">Repeat</keyword>
<dbReference type="InterPro" id="IPR052071">
    <property type="entry name" value="SCUB_EGF-like_domain"/>
</dbReference>
<dbReference type="Gene3D" id="2.60.60.20">
    <property type="entry name" value="PLAT/LH2 domain"/>
    <property type="match status" value="1"/>
</dbReference>
<dbReference type="InterPro" id="IPR011641">
    <property type="entry name" value="Tyr-kin_ephrin_A/B_rcpt-like"/>
</dbReference>
<dbReference type="InterPro" id="IPR000436">
    <property type="entry name" value="Sushi_SCR_CCP_dom"/>
</dbReference>
<dbReference type="PROSITE" id="PS01187">
    <property type="entry name" value="EGF_CA"/>
    <property type="match status" value="2"/>
</dbReference>
<dbReference type="Pfam" id="PF13927">
    <property type="entry name" value="Ig_3"/>
    <property type="match status" value="1"/>
</dbReference>
<dbReference type="PROSITE" id="PS01186">
    <property type="entry name" value="EGF_2"/>
    <property type="match status" value="1"/>
</dbReference>
<dbReference type="Pfam" id="PF02494">
    <property type="entry name" value="HYR"/>
    <property type="match status" value="1"/>
</dbReference>
<dbReference type="InterPro" id="IPR049883">
    <property type="entry name" value="NOTCH1_EGF-like"/>
</dbReference>
<dbReference type="PANTHER" id="PTHR24046">
    <property type="entry name" value="SIGNAL PEPTIDE, CUB AND EGF-LIKE DOMAIN-CONTAINING"/>
    <property type="match status" value="1"/>
</dbReference>
<reference evidence="16" key="1">
    <citation type="journal article" date="2017" name="bioRxiv">
        <title>Comparative analysis of the genomes of Stylophora pistillata and Acropora digitifera provides evidence for extensive differences between species of corals.</title>
        <authorList>
            <person name="Voolstra C.R."/>
            <person name="Li Y."/>
            <person name="Liew Y.J."/>
            <person name="Baumgarten S."/>
            <person name="Zoccola D."/>
            <person name="Flot J.-F."/>
            <person name="Tambutte S."/>
            <person name="Allemand D."/>
            <person name="Aranda M."/>
        </authorList>
    </citation>
    <scope>NUCLEOTIDE SEQUENCE [LARGE SCALE GENOMIC DNA]</scope>
</reference>
<dbReference type="CDD" id="cd00054">
    <property type="entry name" value="EGF_CA"/>
    <property type="match status" value="3"/>
</dbReference>
<proteinExistence type="predicted"/>
<dbReference type="SUPFAM" id="SSF57184">
    <property type="entry name" value="Growth factor receptor domain"/>
    <property type="match status" value="2"/>
</dbReference>
<dbReference type="EMBL" id="LSMT01000760">
    <property type="protein sequence ID" value="PFX14574.1"/>
    <property type="molecule type" value="Genomic_DNA"/>
</dbReference>
<dbReference type="Pfam" id="PF00084">
    <property type="entry name" value="Sushi"/>
    <property type="match status" value="2"/>
</dbReference>
<dbReference type="InterPro" id="IPR000152">
    <property type="entry name" value="EGF-type_Asp/Asn_hydroxyl_site"/>
</dbReference>
<dbReference type="SUPFAM" id="SSF57535">
    <property type="entry name" value="Complement control module/SCR domain"/>
    <property type="match status" value="2"/>
</dbReference>
<dbReference type="Pfam" id="PF07645">
    <property type="entry name" value="EGF_CA"/>
    <property type="match status" value="3"/>
</dbReference>
<dbReference type="OrthoDB" id="5967416at2759"/>
<feature type="domain" description="EGF-like" evidence="10">
    <location>
        <begin position="246"/>
        <end position="289"/>
    </location>
</feature>
<dbReference type="PROSITE" id="PS50923">
    <property type="entry name" value="SUSHI"/>
    <property type="match status" value="2"/>
</dbReference>
<feature type="domain" description="EGF-like" evidence="10">
    <location>
        <begin position="203"/>
        <end position="242"/>
    </location>
</feature>
<dbReference type="GO" id="GO:0007165">
    <property type="term" value="P:signal transduction"/>
    <property type="evidence" value="ECO:0007669"/>
    <property type="project" value="TreeGrafter"/>
</dbReference>
<dbReference type="InterPro" id="IPR036179">
    <property type="entry name" value="Ig-like_dom_sf"/>
</dbReference>
<dbReference type="InterPro" id="IPR003410">
    <property type="entry name" value="HYR_dom"/>
</dbReference>
<dbReference type="STRING" id="50429.A0A2B4R8A2"/>
<dbReference type="InterPro" id="IPR003599">
    <property type="entry name" value="Ig_sub"/>
</dbReference>
<evidence type="ECO:0000259" key="10">
    <source>
        <dbReference type="PROSITE" id="PS50026"/>
    </source>
</evidence>
<dbReference type="Gene3D" id="2.10.50.10">
    <property type="entry name" value="Tumor Necrosis Factor Receptor, subunit A, domain 2"/>
    <property type="match status" value="2"/>
</dbReference>
<dbReference type="InterPro" id="IPR003598">
    <property type="entry name" value="Ig_sub2"/>
</dbReference>
<dbReference type="SMART" id="SM00409">
    <property type="entry name" value="IG"/>
    <property type="match status" value="1"/>
</dbReference>
<dbReference type="SMART" id="SM00408">
    <property type="entry name" value="IGc2"/>
    <property type="match status" value="1"/>
</dbReference>
<dbReference type="InterPro" id="IPR036392">
    <property type="entry name" value="PLAT/LH2_dom_sf"/>
</dbReference>
<evidence type="ECO:0000256" key="3">
    <source>
        <dbReference type="ARBA" id="ARBA00022536"/>
    </source>
</evidence>
<dbReference type="SUPFAM" id="SSF49723">
    <property type="entry name" value="Lipase/lipooxygenase domain (PLAT/LH2 domain)"/>
    <property type="match status" value="1"/>
</dbReference>
<evidence type="ECO:0000256" key="1">
    <source>
        <dbReference type="ARBA" id="ARBA00004613"/>
    </source>
</evidence>
<dbReference type="PROSITE" id="PS50825">
    <property type="entry name" value="HYR"/>
    <property type="match status" value="1"/>
</dbReference>
<evidence type="ECO:0000256" key="2">
    <source>
        <dbReference type="ARBA" id="ARBA00022525"/>
    </source>
</evidence>
<keyword evidence="9" id="KW-0768">Sushi</keyword>
<dbReference type="GO" id="GO:0005615">
    <property type="term" value="C:extracellular space"/>
    <property type="evidence" value="ECO:0007669"/>
    <property type="project" value="TreeGrafter"/>
</dbReference>
<keyword evidence="7" id="KW-0325">Glycoprotein</keyword>
<evidence type="ECO:0000256" key="4">
    <source>
        <dbReference type="ARBA" id="ARBA00022729"/>
    </source>
</evidence>
<dbReference type="InterPro" id="IPR000742">
    <property type="entry name" value="EGF"/>
</dbReference>
<dbReference type="Proteomes" id="UP000225706">
    <property type="component" value="Unassembled WGS sequence"/>
</dbReference>
<dbReference type="PROSITE" id="PS00010">
    <property type="entry name" value="ASX_HYDROXYL"/>
    <property type="match status" value="3"/>
</dbReference>
<dbReference type="SMART" id="SM00032">
    <property type="entry name" value="CCP"/>
    <property type="match status" value="3"/>
</dbReference>
<dbReference type="Gene3D" id="2.10.70.10">
    <property type="entry name" value="Complement Module, domain 1"/>
    <property type="match status" value="2"/>
</dbReference>
<dbReference type="PROSITE" id="PS50026">
    <property type="entry name" value="EGF_3"/>
    <property type="match status" value="3"/>
</dbReference>
<keyword evidence="4" id="KW-0732">Signal</keyword>
<dbReference type="SUPFAM" id="SSF48726">
    <property type="entry name" value="Immunoglobulin"/>
    <property type="match status" value="1"/>
</dbReference>
<evidence type="ECO:0000313" key="15">
    <source>
        <dbReference type="EMBL" id="PFX14574.1"/>
    </source>
</evidence>
<dbReference type="SMART" id="SM00181">
    <property type="entry name" value="EGF"/>
    <property type="match status" value="4"/>
</dbReference>
<protein>
    <submittedName>
        <fullName evidence="15">Sushi, von Willebrand factor type A, EGF and pentraxin domain-containing protein 1</fullName>
    </submittedName>
</protein>
<dbReference type="InterPro" id="IPR001024">
    <property type="entry name" value="PLAT/LH2_dom"/>
</dbReference>
<dbReference type="Pfam" id="PF07699">
    <property type="entry name" value="Ephrin_rec_like"/>
    <property type="match status" value="1"/>
</dbReference>
<dbReference type="InterPro" id="IPR018097">
    <property type="entry name" value="EGF_Ca-bd_CS"/>
</dbReference>
<evidence type="ECO:0000256" key="6">
    <source>
        <dbReference type="ARBA" id="ARBA00023157"/>
    </source>
</evidence>
<dbReference type="CDD" id="cd00113">
    <property type="entry name" value="PLAT"/>
    <property type="match status" value="1"/>
</dbReference>
<dbReference type="SMART" id="SM00179">
    <property type="entry name" value="EGF_CA"/>
    <property type="match status" value="3"/>
</dbReference>
<evidence type="ECO:0000259" key="11">
    <source>
        <dbReference type="PROSITE" id="PS50095"/>
    </source>
</evidence>
<dbReference type="PROSITE" id="PS50835">
    <property type="entry name" value="IG_LIKE"/>
    <property type="match status" value="1"/>
</dbReference>
<comment type="caution">
    <text evidence="8">Lacks conserved residue(s) required for the propagation of feature annotation.</text>
</comment>
<feature type="disulfide bond" evidence="9">
    <location>
        <begin position="390"/>
        <end position="417"/>
    </location>
</feature>
<dbReference type="AlphaFoldDB" id="A0A2B4R8A2"/>
<evidence type="ECO:0000256" key="7">
    <source>
        <dbReference type="ARBA" id="ARBA00023180"/>
    </source>
</evidence>
<feature type="disulfide bond" evidence="8">
    <location>
        <begin position="213"/>
        <end position="230"/>
    </location>
</feature>
<comment type="caution">
    <text evidence="15">The sequence shown here is derived from an EMBL/GenBank/DDBJ whole genome shotgun (WGS) entry which is preliminary data.</text>
</comment>
<gene>
    <name evidence="15" type="primary">Svep1</name>
    <name evidence="15" type="ORF">AWC38_SpisGene21246</name>
</gene>
<evidence type="ECO:0000256" key="9">
    <source>
        <dbReference type="PROSITE-ProRule" id="PRU00302"/>
    </source>
</evidence>
<dbReference type="InterPro" id="IPR035976">
    <property type="entry name" value="Sushi/SCR/CCP_sf"/>
</dbReference>
<dbReference type="SMART" id="SM01411">
    <property type="entry name" value="Ephrin_rec_like"/>
    <property type="match status" value="3"/>
</dbReference>
<feature type="domain" description="EGF-like" evidence="10">
    <location>
        <begin position="159"/>
        <end position="202"/>
    </location>
</feature>
<name>A0A2B4R8A2_STYPI</name>
<dbReference type="PANTHER" id="PTHR24046:SF5">
    <property type="entry name" value="EGF-LIKE DOMAIN-CONTAINING PROTEIN"/>
    <property type="match status" value="1"/>
</dbReference>
<sequence length="890" mass="96506">MTLKRKNLSKRKKMLSLMFSTLVLCGATVSEGKLYLVAVKTANEDWAGTDASVYIRIRGSEGGPIERQIKGDFEKDKTSIIDVNDYDIGKVTGMEIKRDKSGLAPGWKLEKITIQVQGAIDSIFNYNKWLPKNKWTTLTLSCPSGFKINKDKGYCDVEDIDECKQSPPICVYPAECYNTAGSYYCQCPPGYVKKANSNNECEDVDDCKQGQPCDPVTSKSCENTPGDYKCICKDGYQNSNPKNCINIDECSSGNDTCNKSVSTCKDVGGTFFCVCKEGYTQGANNKICQPVKCGALSVPSRSNLTPPRCAQLDSNVFGDKCVMTCKDGYVLDDIQHGTLTCSKSGGWEGNMGTCNPVQCPALPAIANGNIYPSYCTTTGESYTHMCTYTCSSGYQLAGLGTRRCLKDKSWSGVTPTCSLIVSKPWIECPANIRKVLAPGQDTAVVSAEWKLPISNLQEITVNPPEISKNYPFPPGTTKVDWTVSNSAGTASCSMYVTISDEEPPKVISCPSDIYETSDAPKSVSWIEPTFNDNVKVIKVESQYKSGHVFQFVPTKVEYRAFDAEGNTAKCEFTVTLKLPDCHDPDGPFGGSKTCSKVGHTSSFCQIQCPSGSNLYKQPPDVYFWQCRNGVWSPSATIPDCVVSSKKDPNKPCEEGRIEMDVTVFFKKELHCAKCPTGMYQSSNTNCSPCPAGTYNDQQGHRQCTQKCPVGTSSLPGARSAVYCRSLCPPGRFSSDGLGPNCLNCPPDTYQHKAQQTDCIACPNGTSTIAPGSSSLNDCGAKPKVSMAQQEVTINEKETVSLDCFAREKPTPTFTWKFLRNIPLAFLGKMSQGSLKDANGAVIGSRLTITGATVENTGSYECTASNTHGIDTGLSKLTVKPVINYPEGSGA</sequence>
<dbReference type="FunFam" id="2.10.25.10:FF:000014">
    <property type="entry name" value="Latent-transforming growth factor beta-binding protein 3"/>
    <property type="match status" value="1"/>
</dbReference>
<keyword evidence="6 8" id="KW-1015">Disulfide bond</keyword>
<dbReference type="Pfam" id="PF01477">
    <property type="entry name" value="PLAT"/>
    <property type="match status" value="1"/>
</dbReference>
<evidence type="ECO:0000313" key="16">
    <source>
        <dbReference type="Proteomes" id="UP000225706"/>
    </source>
</evidence>
<dbReference type="GO" id="GO:0005509">
    <property type="term" value="F:calcium ion binding"/>
    <property type="evidence" value="ECO:0007669"/>
    <property type="project" value="InterPro"/>
</dbReference>
<feature type="domain" description="Ig-like" evidence="13">
    <location>
        <begin position="782"/>
        <end position="877"/>
    </location>
</feature>
<feature type="domain" description="PLAT" evidence="11">
    <location>
        <begin position="33"/>
        <end position="144"/>
    </location>
</feature>
<dbReference type="GO" id="GO:0009986">
    <property type="term" value="C:cell surface"/>
    <property type="evidence" value="ECO:0007669"/>
    <property type="project" value="TreeGrafter"/>
</dbReference>
<dbReference type="CDD" id="cd00033">
    <property type="entry name" value="CCP"/>
    <property type="match status" value="2"/>
</dbReference>
<dbReference type="InterPro" id="IPR009030">
    <property type="entry name" value="Growth_fac_rcpt_cys_sf"/>
</dbReference>
<keyword evidence="16" id="KW-1185">Reference proteome</keyword>
<feature type="domain" description="Sushi" evidence="14">
    <location>
        <begin position="291"/>
        <end position="356"/>
    </location>
</feature>
<dbReference type="Gene3D" id="2.10.25.10">
    <property type="entry name" value="Laminin"/>
    <property type="match status" value="3"/>
</dbReference>
<feature type="domain" description="Sushi" evidence="14">
    <location>
        <begin position="357"/>
        <end position="419"/>
    </location>
</feature>
<accession>A0A2B4R8A2</accession>
<evidence type="ECO:0000256" key="8">
    <source>
        <dbReference type="PROSITE-ProRule" id="PRU00076"/>
    </source>
</evidence>
<organism evidence="15 16">
    <name type="scientific">Stylophora pistillata</name>
    <name type="common">Smooth cauliflower coral</name>
    <dbReference type="NCBI Taxonomy" id="50429"/>
    <lineage>
        <taxon>Eukaryota</taxon>
        <taxon>Metazoa</taxon>
        <taxon>Cnidaria</taxon>
        <taxon>Anthozoa</taxon>
        <taxon>Hexacorallia</taxon>
        <taxon>Scleractinia</taxon>
        <taxon>Astrocoeniina</taxon>
        <taxon>Pocilloporidae</taxon>
        <taxon>Stylophora</taxon>
    </lineage>
</organism>
<keyword evidence="3 8" id="KW-0245">EGF-like domain</keyword>
<dbReference type="PROSITE" id="PS50095">
    <property type="entry name" value="PLAT"/>
    <property type="match status" value="1"/>
</dbReference>
<dbReference type="InterPro" id="IPR001881">
    <property type="entry name" value="EGF-like_Ca-bd_dom"/>
</dbReference>
<dbReference type="InterPro" id="IPR013783">
    <property type="entry name" value="Ig-like_fold"/>
</dbReference>